<evidence type="ECO:0000313" key="5">
    <source>
        <dbReference type="EnsemblMetazoa" id="KAF7489718.1"/>
    </source>
</evidence>
<evidence type="ECO:0000313" key="4">
    <source>
        <dbReference type="EMBL" id="KAF7489718.1"/>
    </source>
</evidence>
<dbReference type="EMBL" id="WVUK01000064">
    <property type="protein sequence ID" value="KAF7489718.1"/>
    <property type="molecule type" value="Genomic_DNA"/>
</dbReference>
<dbReference type="OrthoDB" id="6413031at2759"/>
<keyword evidence="3" id="KW-0812">Transmembrane</keyword>
<dbReference type="InterPro" id="IPR029033">
    <property type="entry name" value="His_PPase_superfam"/>
</dbReference>
<organism evidence="4">
    <name type="scientific">Sarcoptes scabiei</name>
    <name type="common">Itch mite</name>
    <name type="synonym">Acarus scabiei</name>
    <dbReference type="NCBI Taxonomy" id="52283"/>
    <lineage>
        <taxon>Eukaryota</taxon>
        <taxon>Metazoa</taxon>
        <taxon>Ecdysozoa</taxon>
        <taxon>Arthropoda</taxon>
        <taxon>Chelicerata</taxon>
        <taxon>Arachnida</taxon>
        <taxon>Acari</taxon>
        <taxon>Acariformes</taxon>
        <taxon>Sarcoptiformes</taxon>
        <taxon>Astigmata</taxon>
        <taxon>Psoroptidia</taxon>
        <taxon>Sarcoptoidea</taxon>
        <taxon>Sarcoptidae</taxon>
        <taxon>Sarcoptinae</taxon>
        <taxon>Sarcoptes</taxon>
    </lineage>
</organism>
<dbReference type="Pfam" id="PF00328">
    <property type="entry name" value="His_Phos_2"/>
    <property type="match status" value="1"/>
</dbReference>
<evidence type="ECO:0000256" key="3">
    <source>
        <dbReference type="SAM" id="Phobius"/>
    </source>
</evidence>
<dbReference type="PANTHER" id="PTHR11567">
    <property type="entry name" value="ACID PHOSPHATASE-RELATED"/>
    <property type="match status" value="1"/>
</dbReference>
<dbReference type="AlphaFoldDB" id="A0A834VDH6"/>
<protein>
    <submittedName>
        <fullName evidence="4">Prostatic acid phosphatase</fullName>
    </submittedName>
</protein>
<dbReference type="SUPFAM" id="SSF53254">
    <property type="entry name" value="Phosphoglycerate mutase-like"/>
    <property type="match status" value="1"/>
</dbReference>
<dbReference type="Gene3D" id="3.40.50.1240">
    <property type="entry name" value="Phosphoglycerate mutase-like"/>
    <property type="match status" value="1"/>
</dbReference>
<sequence length="359" mass="42005">MFQLGKYLSRRYENFLGKSPREVHVRSSGSDRCLESVSLLLAGLYPPKGRWKWNDNLGNNWQPFPIQTVPHEDDAMLNPESHCEKAKKILNLIYNSSEQVTNYRKSMESTIEYVQDNTGSTNMDLIRAEQIFEVLFIEKSFNYKLPAWVDENVYAKLEDISAKTFLFSSMNREIQRFRTGLLLSDILRHIEERHRSDKRLFIYSSHDTQISVLLSALKEFNNLAPPFGATVLLELHQELEDRSPFLKLFYLNVTESERPFELSLNDCKRFDAAESVQPVQAQNQSNHCTLERFHRSIKDLIPKDWQVECENFDRLDDEPVSIFVLMATIILTLIVMFSFIYFWLTANRHGSSYRLLPIN</sequence>
<dbReference type="Proteomes" id="UP000070412">
    <property type="component" value="Unassembled WGS sequence"/>
</dbReference>
<evidence type="ECO:0000256" key="1">
    <source>
        <dbReference type="ARBA" id="ARBA00000032"/>
    </source>
</evidence>
<feature type="transmembrane region" description="Helical" evidence="3">
    <location>
        <begin position="320"/>
        <end position="344"/>
    </location>
</feature>
<dbReference type="InterPro" id="IPR033379">
    <property type="entry name" value="Acid_Pase_AS"/>
</dbReference>
<evidence type="ECO:0000313" key="6">
    <source>
        <dbReference type="Proteomes" id="UP000070412"/>
    </source>
</evidence>
<keyword evidence="3" id="KW-1133">Transmembrane helix</keyword>
<dbReference type="PANTHER" id="PTHR11567:SF210">
    <property type="entry name" value="ACID PHOSPHATASE 5-RELATED"/>
    <property type="match status" value="1"/>
</dbReference>
<dbReference type="InterPro" id="IPR000560">
    <property type="entry name" value="His_Pase_clade-2"/>
</dbReference>
<dbReference type="EnsemblMetazoa" id="SSS_9129s_mrna">
    <property type="protein sequence ID" value="KAF7489718.1"/>
    <property type="gene ID" value="SSS_9129"/>
</dbReference>
<proteinExistence type="inferred from homology"/>
<reference evidence="6" key="1">
    <citation type="journal article" date="2020" name="PLoS Negl. Trop. Dis.">
        <title>High-quality nuclear genome for Sarcoptes scabiei-A critical resource for a neglected parasite.</title>
        <authorList>
            <person name="Korhonen P.K."/>
            <person name="Gasser R.B."/>
            <person name="Ma G."/>
            <person name="Wang T."/>
            <person name="Stroehlein A.J."/>
            <person name="Young N.D."/>
            <person name="Ang C.S."/>
            <person name="Fernando D.D."/>
            <person name="Lu H.C."/>
            <person name="Taylor S."/>
            <person name="Reynolds S.L."/>
            <person name="Mofiz E."/>
            <person name="Najaraj S.H."/>
            <person name="Gowda H."/>
            <person name="Madugundu A."/>
            <person name="Renuse S."/>
            <person name="Holt D."/>
            <person name="Pandey A."/>
            <person name="Papenfuss A.T."/>
            <person name="Fischer K."/>
        </authorList>
    </citation>
    <scope>NUCLEOTIDE SEQUENCE [LARGE SCALE GENOMIC DNA]</scope>
</reference>
<comment type="catalytic activity">
    <reaction evidence="1">
        <text>a phosphate monoester + H2O = an alcohol + phosphate</text>
        <dbReference type="Rhea" id="RHEA:15017"/>
        <dbReference type="ChEBI" id="CHEBI:15377"/>
        <dbReference type="ChEBI" id="CHEBI:30879"/>
        <dbReference type="ChEBI" id="CHEBI:43474"/>
        <dbReference type="ChEBI" id="CHEBI:67140"/>
        <dbReference type="EC" id="3.1.3.2"/>
    </reaction>
</comment>
<reference evidence="4" key="2">
    <citation type="submission" date="2020-01" db="EMBL/GenBank/DDBJ databases">
        <authorList>
            <person name="Korhonen P.K.K."/>
            <person name="Guangxu M.G."/>
            <person name="Wang T.W."/>
            <person name="Stroehlein A.J.S."/>
            <person name="Young N.D."/>
            <person name="Ang C.-S.A."/>
            <person name="Fernando D.W.F."/>
            <person name="Lu H.L."/>
            <person name="Taylor S.T."/>
            <person name="Ehtesham M.E.M."/>
            <person name="Najaraj S.H.N."/>
            <person name="Harsha G.H.G."/>
            <person name="Madugundu A.M."/>
            <person name="Renuse S.R."/>
            <person name="Holt D.H."/>
            <person name="Pandey A.P."/>
            <person name="Papenfuss A.P."/>
            <person name="Gasser R.B.G."/>
            <person name="Fischer K.F."/>
        </authorList>
    </citation>
    <scope>NUCLEOTIDE SEQUENCE</scope>
    <source>
        <strain evidence="4">SSS_KF_BRIS2020</strain>
    </source>
</reference>
<reference evidence="5" key="3">
    <citation type="submission" date="2022-06" db="UniProtKB">
        <authorList>
            <consortium name="EnsemblMetazoa"/>
        </authorList>
    </citation>
    <scope>IDENTIFICATION</scope>
</reference>
<accession>A0A834VDH6</accession>
<dbReference type="InterPro" id="IPR050645">
    <property type="entry name" value="Histidine_acid_phosphatase"/>
</dbReference>
<evidence type="ECO:0000256" key="2">
    <source>
        <dbReference type="ARBA" id="ARBA00005375"/>
    </source>
</evidence>
<dbReference type="GO" id="GO:0003993">
    <property type="term" value="F:acid phosphatase activity"/>
    <property type="evidence" value="ECO:0007669"/>
    <property type="project" value="UniProtKB-EC"/>
</dbReference>
<comment type="similarity">
    <text evidence="2">Belongs to the histidine acid phosphatase family.</text>
</comment>
<keyword evidence="6" id="KW-1185">Reference proteome</keyword>
<name>A0A834VDH6_SARSC</name>
<gene>
    <name evidence="4" type="ORF">SSS_9129</name>
</gene>
<dbReference type="PROSITE" id="PS00778">
    <property type="entry name" value="HIS_ACID_PHOSPHAT_2"/>
    <property type="match status" value="1"/>
</dbReference>
<dbReference type="CDD" id="cd07061">
    <property type="entry name" value="HP_HAP_like"/>
    <property type="match status" value="1"/>
</dbReference>
<keyword evidence="3" id="KW-0472">Membrane</keyword>